<dbReference type="PANTHER" id="PTHR11735">
    <property type="entry name" value="TRNA N6-ADENOSINE THREONYLCARBAMOYLTRANSFERASE"/>
    <property type="match status" value="1"/>
</dbReference>
<comment type="similarity">
    <text evidence="9">Belongs to the KAE1 / TsaD family.</text>
</comment>
<evidence type="ECO:0000256" key="5">
    <source>
        <dbReference type="ARBA" id="ARBA00022946"/>
    </source>
</evidence>
<dbReference type="Gene3D" id="3.30.420.40">
    <property type="match status" value="2"/>
</dbReference>
<comment type="cofactor">
    <cofactor evidence="9">
        <name>a divalent metal cation</name>
        <dbReference type="ChEBI" id="CHEBI:60240"/>
    </cofactor>
    <text evidence="9">Binds 1 divalent metal cation per subunit.</text>
</comment>
<dbReference type="FunFam" id="3.30.420.40:FF:000133">
    <property type="entry name" value="Probable tRNA N6-adenosine threonylcarbamoyltransferase, mitochondrial"/>
    <property type="match status" value="1"/>
</dbReference>
<sequence>MALSFRFWRLNLLPKPSLSHLQTTLKALKPLKQKLSPICSLPMSSSSLNPLNSHLSISKNPTFSEPHNPTACPQDDLVVLGIETSCDDTAAAVVRGNGEILSQVVSSQADLLAQYGGVAPKMAEEAHLQVIDQVVQEALDKAKLTERNLSAIAVTIGPGLGLCLRVGVRKARKIAGSFNLPIIGVHHMEAHALVARLNERELQFPFMALLISGGHNLLILARDLGQYIQLGTTIDDAIGEAYDKTAKWLGLDLRRSGGPAIEELAREGDAKSIKFSIPMKQHKDCNFSYAGLKTQVRLAIESENINATIPISSASSEDRRTRADIAASFQRVAVLHLEERCERAIEWALKIEPSVKYLVVSGGVASNQYVRAQLDQVVQRNSLRLVCPPPSLCTDNGVMVAWTGIENFRIGRFDPPPPSDEPEDIVVCLKTIFTYDCFFTGPFLRRIPLHCSWSRIHINIHLNTLTTINMSSISVILSILQLYSC</sequence>
<evidence type="ECO:0000256" key="6">
    <source>
        <dbReference type="ARBA" id="ARBA00023128"/>
    </source>
</evidence>
<keyword evidence="2 9" id="KW-0808">Transferase</keyword>
<name>A0A6P5RK18_PRUAV</name>
<dbReference type="Pfam" id="PF00814">
    <property type="entry name" value="TsaD"/>
    <property type="match status" value="1"/>
</dbReference>
<evidence type="ECO:0000256" key="2">
    <source>
        <dbReference type="ARBA" id="ARBA00022679"/>
    </source>
</evidence>
<evidence type="ECO:0000259" key="10">
    <source>
        <dbReference type="Pfam" id="PF00814"/>
    </source>
</evidence>
<keyword evidence="11" id="KW-1185">Reference proteome</keyword>
<dbReference type="InterPro" id="IPR043129">
    <property type="entry name" value="ATPase_NBD"/>
</dbReference>
<reference evidence="12" key="1">
    <citation type="submission" date="2025-08" db="UniProtKB">
        <authorList>
            <consortium name="RefSeq"/>
        </authorList>
    </citation>
    <scope>IDENTIFICATION</scope>
</reference>
<keyword evidence="6 9" id="KW-0496">Mitochondrion</keyword>
<evidence type="ECO:0000313" key="11">
    <source>
        <dbReference type="Proteomes" id="UP000515124"/>
    </source>
</evidence>
<comment type="function">
    <text evidence="9">Required for the formation of a threonylcarbamoyl group on adenosine at position 37 (t(6)A37) in mitochondrial tRNAs that read codons beginning with adenine. Probably involved in the transfer of the threonylcarbamoyl moiety of threonylcarbamoyl-AMP (TC-AMP) to the N6 group of A37. Involved in mitochondrial genome maintenance.</text>
</comment>
<organism evidence="11 12">
    <name type="scientific">Prunus avium</name>
    <name type="common">Cherry</name>
    <name type="synonym">Cerasus avium</name>
    <dbReference type="NCBI Taxonomy" id="42229"/>
    <lineage>
        <taxon>Eukaryota</taxon>
        <taxon>Viridiplantae</taxon>
        <taxon>Streptophyta</taxon>
        <taxon>Embryophyta</taxon>
        <taxon>Tracheophyta</taxon>
        <taxon>Spermatophyta</taxon>
        <taxon>Magnoliopsida</taxon>
        <taxon>eudicotyledons</taxon>
        <taxon>Gunneridae</taxon>
        <taxon>Pentapetalae</taxon>
        <taxon>rosids</taxon>
        <taxon>fabids</taxon>
        <taxon>Rosales</taxon>
        <taxon>Rosaceae</taxon>
        <taxon>Amygdaloideae</taxon>
        <taxon>Amygdaleae</taxon>
        <taxon>Prunus</taxon>
    </lineage>
</organism>
<dbReference type="CDD" id="cd24134">
    <property type="entry name" value="ASKHA_NBD_OSGEPL1_QRI7_euk"/>
    <property type="match status" value="1"/>
</dbReference>
<dbReference type="SUPFAM" id="SSF53067">
    <property type="entry name" value="Actin-like ATPase domain"/>
    <property type="match status" value="1"/>
</dbReference>
<dbReference type="GO" id="GO:0046872">
    <property type="term" value="F:metal ion binding"/>
    <property type="evidence" value="ECO:0007669"/>
    <property type="project" value="UniProtKB-KW"/>
</dbReference>
<dbReference type="PRINTS" id="PR00789">
    <property type="entry name" value="OSIALOPTASE"/>
</dbReference>
<dbReference type="InterPro" id="IPR017861">
    <property type="entry name" value="KAE1/TsaD"/>
</dbReference>
<evidence type="ECO:0000256" key="3">
    <source>
        <dbReference type="ARBA" id="ARBA00022694"/>
    </source>
</evidence>
<evidence type="ECO:0000256" key="1">
    <source>
        <dbReference type="ARBA" id="ARBA00004173"/>
    </source>
</evidence>
<evidence type="ECO:0000256" key="9">
    <source>
        <dbReference type="HAMAP-Rule" id="MF_03179"/>
    </source>
</evidence>
<proteinExistence type="inferred from homology"/>
<dbReference type="KEGG" id="pavi:110749436"/>
<keyword evidence="3 9" id="KW-0819">tRNA processing</keyword>
<accession>A0A6P5RK18</accession>
<evidence type="ECO:0000256" key="8">
    <source>
        <dbReference type="ARBA" id="ARBA00048117"/>
    </source>
</evidence>
<evidence type="ECO:0000256" key="4">
    <source>
        <dbReference type="ARBA" id="ARBA00022723"/>
    </source>
</evidence>
<dbReference type="RefSeq" id="XP_021805245.1">
    <property type="nucleotide sequence ID" value="XM_021949553.1"/>
</dbReference>
<dbReference type="FunFam" id="3.30.420.40:FF:000083">
    <property type="entry name" value="Probable tRNA N6-adenosine threonylcarbamoyltransferase, mitochondrial"/>
    <property type="match status" value="1"/>
</dbReference>
<evidence type="ECO:0000313" key="12">
    <source>
        <dbReference type="RefSeq" id="XP_021805245.1"/>
    </source>
</evidence>
<dbReference type="AlphaFoldDB" id="A0A6P5RK18"/>
<comment type="subunit">
    <text evidence="9">Homodimer.</text>
</comment>
<dbReference type="GO" id="GO:0061711">
    <property type="term" value="F:tRNA N(6)-L-threonylcarbamoyladenine synthase activity"/>
    <property type="evidence" value="ECO:0007669"/>
    <property type="project" value="UniProtKB-EC"/>
</dbReference>
<dbReference type="NCBIfam" id="TIGR00329">
    <property type="entry name" value="gcp_kae1"/>
    <property type="match status" value="1"/>
</dbReference>
<protein>
    <recommendedName>
        <fullName evidence="9">Glycoprotease 1</fullName>
    </recommendedName>
</protein>
<evidence type="ECO:0000256" key="7">
    <source>
        <dbReference type="ARBA" id="ARBA00023315"/>
    </source>
</evidence>
<feature type="domain" description="Gcp-like" evidence="10">
    <location>
        <begin position="99"/>
        <end position="402"/>
    </location>
</feature>
<dbReference type="InterPro" id="IPR000905">
    <property type="entry name" value="Gcp-like_dom"/>
</dbReference>
<keyword evidence="7 9" id="KW-0012">Acyltransferase</keyword>
<dbReference type="NCBIfam" id="TIGR03723">
    <property type="entry name" value="T6A_TsaD_YgjD"/>
    <property type="match status" value="1"/>
</dbReference>
<comment type="subcellular location">
    <subcellularLocation>
        <location evidence="1 9">Mitochondrion</location>
    </subcellularLocation>
</comment>
<comment type="catalytic activity">
    <reaction evidence="8 9">
        <text>L-threonylcarbamoyladenylate + adenosine(37) in tRNA = N(6)-L-threonylcarbamoyladenosine(37) in tRNA + AMP + H(+)</text>
        <dbReference type="Rhea" id="RHEA:37059"/>
        <dbReference type="Rhea" id="RHEA-COMP:10162"/>
        <dbReference type="Rhea" id="RHEA-COMP:10163"/>
        <dbReference type="ChEBI" id="CHEBI:15378"/>
        <dbReference type="ChEBI" id="CHEBI:73682"/>
        <dbReference type="ChEBI" id="CHEBI:74411"/>
        <dbReference type="ChEBI" id="CHEBI:74418"/>
        <dbReference type="ChEBI" id="CHEBI:456215"/>
        <dbReference type="EC" id="2.3.1.234"/>
    </reaction>
</comment>
<keyword evidence="4 9" id="KW-0479">Metal-binding</keyword>
<dbReference type="GO" id="GO:0002949">
    <property type="term" value="P:tRNA threonylcarbamoyladenosine modification"/>
    <property type="evidence" value="ECO:0007669"/>
    <property type="project" value="UniProtKB-UniRule"/>
</dbReference>
<dbReference type="GO" id="GO:0005739">
    <property type="term" value="C:mitochondrion"/>
    <property type="evidence" value="ECO:0007669"/>
    <property type="project" value="UniProtKB-SubCell"/>
</dbReference>
<dbReference type="Proteomes" id="UP000515124">
    <property type="component" value="Unplaced"/>
</dbReference>
<dbReference type="PANTHER" id="PTHR11735:SF6">
    <property type="entry name" value="TRNA N6-ADENOSINE THREONYLCARBAMOYLTRANSFERASE, MITOCHONDRIAL"/>
    <property type="match status" value="1"/>
</dbReference>
<dbReference type="HAMAP" id="MF_01445">
    <property type="entry name" value="TsaD"/>
    <property type="match status" value="1"/>
</dbReference>
<dbReference type="GeneID" id="110749436"/>
<dbReference type="InterPro" id="IPR022450">
    <property type="entry name" value="TsaD"/>
</dbReference>
<gene>
    <name evidence="12" type="primary">LOC110749436</name>
    <name evidence="9" type="synonym">GCP1</name>
</gene>
<keyword evidence="5" id="KW-0809">Transit peptide</keyword>